<evidence type="ECO:0000259" key="4">
    <source>
        <dbReference type="PROSITE" id="PS01124"/>
    </source>
</evidence>
<feature type="domain" description="HTH araC/xylS-type" evidence="4">
    <location>
        <begin position="190"/>
        <end position="288"/>
    </location>
</feature>
<dbReference type="InterPro" id="IPR014710">
    <property type="entry name" value="RmlC-like_jellyroll"/>
</dbReference>
<dbReference type="SUPFAM" id="SSF46689">
    <property type="entry name" value="Homeodomain-like"/>
    <property type="match status" value="2"/>
</dbReference>
<dbReference type="Proteomes" id="UP000256977">
    <property type="component" value="Unassembled WGS sequence"/>
</dbReference>
<name>A0A3D9KSU6_9BACL</name>
<dbReference type="PANTHER" id="PTHR43280:SF28">
    <property type="entry name" value="HTH-TYPE TRANSCRIPTIONAL ACTIVATOR RHAS"/>
    <property type="match status" value="1"/>
</dbReference>
<organism evidence="5 6">
    <name type="scientific">Cohnella phaseoli</name>
    <dbReference type="NCBI Taxonomy" id="456490"/>
    <lineage>
        <taxon>Bacteria</taxon>
        <taxon>Bacillati</taxon>
        <taxon>Bacillota</taxon>
        <taxon>Bacilli</taxon>
        <taxon>Bacillales</taxon>
        <taxon>Paenibacillaceae</taxon>
        <taxon>Cohnella</taxon>
    </lineage>
</organism>
<dbReference type="InterPro" id="IPR003313">
    <property type="entry name" value="AraC-bd"/>
</dbReference>
<dbReference type="InterPro" id="IPR037923">
    <property type="entry name" value="HTH-like"/>
</dbReference>
<keyword evidence="3" id="KW-0804">Transcription</keyword>
<dbReference type="PROSITE" id="PS01124">
    <property type="entry name" value="HTH_ARAC_FAMILY_2"/>
    <property type="match status" value="1"/>
</dbReference>
<sequence length="292" mass="33072">MDLRLLKEDRRHGTPQFPFAVYAMDCQAGVVLDNHWHDEVEFLCVVEGEATFQIGMADYELKAGEAIFVPGGEVHGGFSSDGSACSYRAMVFHLDWLGDGRDNISSLFIEPLKNGEAEIPLYYDGSTMWGRRVLVRLARMLRIYESEALARELRIKAELYSLIGDLIENGQWRHAVSNSSMSSYTIARLKAAVTYMEKNFSQPLTVPDLAEVAGMSVGHFSRVFKTVMRKSPMDYLNRYRIKQAAQLLQNTDWSIADVAMETGLTNFSYFSKKFSGIHACTPSQFRKKFRSL</sequence>
<dbReference type="Pfam" id="PF02311">
    <property type="entry name" value="AraC_binding"/>
    <property type="match status" value="1"/>
</dbReference>
<evidence type="ECO:0000313" key="5">
    <source>
        <dbReference type="EMBL" id="RED89454.1"/>
    </source>
</evidence>
<dbReference type="Pfam" id="PF12833">
    <property type="entry name" value="HTH_18"/>
    <property type="match status" value="1"/>
</dbReference>
<dbReference type="GO" id="GO:0003700">
    <property type="term" value="F:DNA-binding transcription factor activity"/>
    <property type="evidence" value="ECO:0007669"/>
    <property type="project" value="InterPro"/>
</dbReference>
<evidence type="ECO:0000313" key="6">
    <source>
        <dbReference type="Proteomes" id="UP000256977"/>
    </source>
</evidence>
<gene>
    <name evidence="5" type="ORF">DFP98_101431</name>
</gene>
<protein>
    <submittedName>
        <fullName evidence="5">AraC-like protein</fullName>
    </submittedName>
</protein>
<dbReference type="Gene3D" id="2.60.120.10">
    <property type="entry name" value="Jelly Rolls"/>
    <property type="match status" value="1"/>
</dbReference>
<reference evidence="5 6" key="1">
    <citation type="submission" date="2018-07" db="EMBL/GenBank/DDBJ databases">
        <title>Genomic Encyclopedia of Type Strains, Phase III (KMG-III): the genomes of soil and plant-associated and newly described type strains.</title>
        <authorList>
            <person name="Whitman W."/>
        </authorList>
    </citation>
    <scope>NUCLEOTIDE SEQUENCE [LARGE SCALE GENOMIC DNA]</scope>
    <source>
        <strain evidence="5 6">CECT 7287</strain>
    </source>
</reference>
<dbReference type="OrthoDB" id="9778008at2"/>
<keyword evidence="1" id="KW-0805">Transcription regulation</keyword>
<dbReference type="GO" id="GO:0043565">
    <property type="term" value="F:sequence-specific DNA binding"/>
    <property type="evidence" value="ECO:0007669"/>
    <property type="project" value="InterPro"/>
</dbReference>
<dbReference type="Gene3D" id="1.10.10.60">
    <property type="entry name" value="Homeodomain-like"/>
    <property type="match status" value="2"/>
</dbReference>
<accession>A0A3D9KSU6</accession>
<evidence type="ECO:0000256" key="2">
    <source>
        <dbReference type="ARBA" id="ARBA00023125"/>
    </source>
</evidence>
<dbReference type="InterPro" id="IPR009057">
    <property type="entry name" value="Homeodomain-like_sf"/>
</dbReference>
<dbReference type="SMART" id="SM00342">
    <property type="entry name" value="HTH_ARAC"/>
    <property type="match status" value="1"/>
</dbReference>
<keyword evidence="2" id="KW-0238">DNA-binding</keyword>
<dbReference type="InterPro" id="IPR018060">
    <property type="entry name" value="HTH_AraC"/>
</dbReference>
<proteinExistence type="predicted"/>
<dbReference type="SUPFAM" id="SSF51215">
    <property type="entry name" value="Regulatory protein AraC"/>
    <property type="match status" value="1"/>
</dbReference>
<comment type="caution">
    <text evidence="5">The sequence shown here is derived from an EMBL/GenBank/DDBJ whole genome shotgun (WGS) entry which is preliminary data.</text>
</comment>
<dbReference type="PANTHER" id="PTHR43280">
    <property type="entry name" value="ARAC-FAMILY TRANSCRIPTIONAL REGULATOR"/>
    <property type="match status" value="1"/>
</dbReference>
<dbReference type="EMBL" id="QRDZ01000001">
    <property type="protein sequence ID" value="RED89454.1"/>
    <property type="molecule type" value="Genomic_DNA"/>
</dbReference>
<keyword evidence="6" id="KW-1185">Reference proteome</keyword>
<evidence type="ECO:0000256" key="1">
    <source>
        <dbReference type="ARBA" id="ARBA00023015"/>
    </source>
</evidence>
<dbReference type="AlphaFoldDB" id="A0A3D9KSU6"/>
<evidence type="ECO:0000256" key="3">
    <source>
        <dbReference type="ARBA" id="ARBA00023163"/>
    </source>
</evidence>